<proteinExistence type="predicted"/>
<dbReference type="RefSeq" id="WP_188953738.1">
    <property type="nucleotide sequence ID" value="NZ_BMIB01000003.1"/>
</dbReference>
<dbReference type="AlphaFoldDB" id="A0A917J0B1"/>
<name>A0A917J0B1_9BACT</name>
<evidence type="ECO:0000313" key="2">
    <source>
        <dbReference type="Proteomes" id="UP000627292"/>
    </source>
</evidence>
<protein>
    <recommendedName>
        <fullName evidence="3">WG containing repeat-containing protein</fullName>
    </recommendedName>
</protein>
<accession>A0A917J0B1</accession>
<keyword evidence="2" id="KW-1185">Reference proteome</keyword>
<evidence type="ECO:0008006" key="3">
    <source>
        <dbReference type="Google" id="ProtNLM"/>
    </source>
</evidence>
<organism evidence="1 2">
    <name type="scientific">Filimonas zeae</name>
    <dbReference type="NCBI Taxonomy" id="1737353"/>
    <lineage>
        <taxon>Bacteria</taxon>
        <taxon>Pseudomonadati</taxon>
        <taxon>Bacteroidota</taxon>
        <taxon>Chitinophagia</taxon>
        <taxon>Chitinophagales</taxon>
        <taxon>Chitinophagaceae</taxon>
        <taxon>Filimonas</taxon>
    </lineage>
</organism>
<evidence type="ECO:0000313" key="1">
    <source>
        <dbReference type="EMBL" id="GGH71340.1"/>
    </source>
</evidence>
<dbReference type="EMBL" id="BMIB01000003">
    <property type="protein sequence ID" value="GGH71340.1"/>
    <property type="molecule type" value="Genomic_DNA"/>
</dbReference>
<reference evidence="1" key="2">
    <citation type="submission" date="2020-09" db="EMBL/GenBank/DDBJ databases">
        <authorList>
            <person name="Sun Q."/>
            <person name="Zhou Y."/>
        </authorList>
    </citation>
    <scope>NUCLEOTIDE SEQUENCE</scope>
    <source>
        <strain evidence="1">CGMCC 1.15290</strain>
    </source>
</reference>
<sequence>MKILLLSSILLLIVFLVCQAYTAFDIRTVFKPVDTTGYRQLSDSFTTERHLVKKLVPEVYTEVLYSAAGNYFLVRHPEGVIKLNAAGNELYRLDTMVGRNIAMGTQYAADSTGVYDFAAPSPVKEAFTGVLDLTAAGTDWKQEFGARYEQAEAVIYGREYTDERYPVFIKENGKWTVVYIPTNAFMDDRMEGVEHQLNTFPIKHPPMYALQDTGITVVRVKKEYVYATAAYMPLLPTEFMTTMLYRIAPNGEEMALRANGKQKTGFNGERTSFLHWLQVPEAYHNKVTASFLLYDFNVLNNEPNGVYVIKPK</sequence>
<comment type="caution">
    <text evidence="1">The sequence shown here is derived from an EMBL/GenBank/DDBJ whole genome shotgun (WGS) entry which is preliminary data.</text>
</comment>
<gene>
    <name evidence="1" type="ORF">GCM10011379_30580</name>
</gene>
<dbReference type="Proteomes" id="UP000627292">
    <property type="component" value="Unassembled WGS sequence"/>
</dbReference>
<reference evidence="1" key="1">
    <citation type="journal article" date="2014" name="Int. J. Syst. Evol. Microbiol.">
        <title>Complete genome sequence of Corynebacterium casei LMG S-19264T (=DSM 44701T), isolated from a smear-ripened cheese.</title>
        <authorList>
            <consortium name="US DOE Joint Genome Institute (JGI-PGF)"/>
            <person name="Walter F."/>
            <person name="Albersmeier A."/>
            <person name="Kalinowski J."/>
            <person name="Ruckert C."/>
        </authorList>
    </citation>
    <scope>NUCLEOTIDE SEQUENCE</scope>
    <source>
        <strain evidence="1">CGMCC 1.15290</strain>
    </source>
</reference>